<accession>A0A0V0YR79</accession>
<evidence type="ECO:0000313" key="1">
    <source>
        <dbReference type="EMBL" id="KRY02678.1"/>
    </source>
</evidence>
<proteinExistence type="predicted"/>
<keyword evidence="2" id="KW-1185">Reference proteome</keyword>
<organism evidence="1 2">
    <name type="scientific">Trichinella spiralis</name>
    <name type="common">Trichina worm</name>
    <dbReference type="NCBI Taxonomy" id="6334"/>
    <lineage>
        <taxon>Eukaryota</taxon>
        <taxon>Metazoa</taxon>
        <taxon>Ecdysozoa</taxon>
        <taxon>Nematoda</taxon>
        <taxon>Enoplea</taxon>
        <taxon>Dorylaimia</taxon>
        <taxon>Trichinellida</taxon>
        <taxon>Trichinellidae</taxon>
        <taxon>Trichinella</taxon>
    </lineage>
</organism>
<protein>
    <submittedName>
        <fullName evidence="1">Uncharacterized protein</fullName>
    </submittedName>
</protein>
<dbReference type="OrthoDB" id="10423684at2759"/>
<reference evidence="1 2" key="1">
    <citation type="submission" date="2015-01" db="EMBL/GenBank/DDBJ databases">
        <title>Evolution of Trichinella species and genotypes.</title>
        <authorList>
            <person name="Korhonen P.K."/>
            <person name="Edoardo P."/>
            <person name="Giuseppe L.R."/>
            <person name="Gasser R.B."/>
        </authorList>
    </citation>
    <scope>NUCLEOTIDE SEQUENCE [LARGE SCALE GENOMIC DNA]</scope>
    <source>
        <strain evidence="1">ISS3</strain>
    </source>
</reference>
<name>A0A0V0YR79_TRISP</name>
<dbReference type="AlphaFoldDB" id="A0A0V0YR79"/>
<evidence type="ECO:0000313" key="2">
    <source>
        <dbReference type="Proteomes" id="UP000054776"/>
    </source>
</evidence>
<dbReference type="Proteomes" id="UP000054776">
    <property type="component" value="Unassembled WGS sequence"/>
</dbReference>
<gene>
    <name evidence="1" type="ORF">T01_2821</name>
</gene>
<sequence>MKPVLMPTSVHLAFQFRFLPVPVCLYLSQIVRRNLIL</sequence>
<comment type="caution">
    <text evidence="1">The sequence shown here is derived from an EMBL/GenBank/DDBJ whole genome shotgun (WGS) entry which is preliminary data.</text>
</comment>
<dbReference type="InParanoid" id="A0A0V0YR79"/>
<dbReference type="EMBL" id="JYDH01005935">
    <property type="protein sequence ID" value="KRY02678.1"/>
    <property type="molecule type" value="Genomic_DNA"/>
</dbReference>